<dbReference type="PANTHER" id="PTHR37984">
    <property type="entry name" value="PROTEIN CBG26694"/>
    <property type="match status" value="1"/>
</dbReference>
<organism evidence="9 10">
    <name type="scientific">Erysiphe pulchra</name>
    <dbReference type="NCBI Taxonomy" id="225359"/>
    <lineage>
        <taxon>Eukaryota</taxon>
        <taxon>Fungi</taxon>
        <taxon>Dikarya</taxon>
        <taxon>Ascomycota</taxon>
        <taxon>Pezizomycotina</taxon>
        <taxon>Leotiomycetes</taxon>
        <taxon>Erysiphales</taxon>
        <taxon>Erysiphaceae</taxon>
        <taxon>Erysiphe</taxon>
    </lineage>
</organism>
<evidence type="ECO:0000256" key="1">
    <source>
        <dbReference type="ARBA" id="ARBA00022679"/>
    </source>
</evidence>
<keyword evidence="10" id="KW-1185">Reference proteome</keyword>
<keyword evidence="1" id="KW-0808">Transferase</keyword>
<feature type="compositionally biased region" description="Polar residues" evidence="7">
    <location>
        <begin position="16"/>
        <end position="41"/>
    </location>
</feature>
<dbReference type="InterPro" id="IPR050951">
    <property type="entry name" value="Retrovirus_Pol_polyprotein"/>
</dbReference>
<evidence type="ECO:0000256" key="5">
    <source>
        <dbReference type="ARBA" id="ARBA00022801"/>
    </source>
</evidence>
<dbReference type="CDD" id="cd09274">
    <property type="entry name" value="RNase_HI_RT_Ty3"/>
    <property type="match status" value="1"/>
</dbReference>
<dbReference type="EMBL" id="PEDP01001089">
    <property type="protein sequence ID" value="POS84282.1"/>
    <property type="molecule type" value="Genomic_DNA"/>
</dbReference>
<evidence type="ECO:0000256" key="2">
    <source>
        <dbReference type="ARBA" id="ARBA00022695"/>
    </source>
</evidence>
<comment type="caution">
    <text evidence="9">The sequence shown here is derived from an EMBL/GenBank/DDBJ whole genome shotgun (WGS) entry which is preliminary data.</text>
</comment>
<keyword evidence="6" id="KW-0695">RNA-directed DNA polymerase</keyword>
<dbReference type="AlphaFoldDB" id="A0A2S4PQG6"/>
<evidence type="ECO:0000259" key="8">
    <source>
        <dbReference type="Pfam" id="PF17917"/>
    </source>
</evidence>
<dbReference type="InterPro" id="IPR043502">
    <property type="entry name" value="DNA/RNA_pol_sf"/>
</dbReference>
<dbReference type="PANTHER" id="PTHR37984:SF5">
    <property type="entry name" value="PROTEIN NYNRIN-LIKE"/>
    <property type="match status" value="1"/>
</dbReference>
<keyword evidence="2" id="KW-0548">Nucleotidyltransferase</keyword>
<dbReference type="InterPro" id="IPR041373">
    <property type="entry name" value="RT_RNaseH"/>
</dbReference>
<dbReference type="STRING" id="225359.A0A2S4PQG6"/>
<dbReference type="Proteomes" id="UP000237438">
    <property type="component" value="Unassembled WGS sequence"/>
</dbReference>
<dbReference type="Pfam" id="PF17917">
    <property type="entry name" value="RT_RNaseH"/>
    <property type="match status" value="1"/>
</dbReference>
<keyword evidence="4" id="KW-0255">Endonuclease</keyword>
<dbReference type="GO" id="GO:0016787">
    <property type="term" value="F:hydrolase activity"/>
    <property type="evidence" value="ECO:0007669"/>
    <property type="project" value="UniProtKB-KW"/>
</dbReference>
<feature type="domain" description="Reverse transcriptase RNase H-like" evidence="8">
    <location>
        <begin position="210"/>
        <end position="318"/>
    </location>
</feature>
<dbReference type="GO" id="GO:0003964">
    <property type="term" value="F:RNA-directed DNA polymerase activity"/>
    <property type="evidence" value="ECO:0007669"/>
    <property type="project" value="UniProtKB-KW"/>
</dbReference>
<keyword evidence="3" id="KW-0540">Nuclease</keyword>
<dbReference type="SUPFAM" id="SSF56672">
    <property type="entry name" value="DNA/RNA polymerases"/>
    <property type="match status" value="1"/>
</dbReference>
<evidence type="ECO:0000256" key="3">
    <source>
        <dbReference type="ARBA" id="ARBA00022722"/>
    </source>
</evidence>
<dbReference type="GO" id="GO:0004519">
    <property type="term" value="F:endonuclease activity"/>
    <property type="evidence" value="ECO:0007669"/>
    <property type="project" value="UniProtKB-KW"/>
</dbReference>
<keyword evidence="5" id="KW-0378">Hydrolase</keyword>
<evidence type="ECO:0000256" key="6">
    <source>
        <dbReference type="ARBA" id="ARBA00022918"/>
    </source>
</evidence>
<protein>
    <recommendedName>
        <fullName evidence="8">Reverse transcriptase RNase H-like domain-containing protein</fullName>
    </recommendedName>
</protein>
<evidence type="ECO:0000256" key="4">
    <source>
        <dbReference type="ARBA" id="ARBA00022759"/>
    </source>
</evidence>
<gene>
    <name evidence="9" type="ORF">EPUL_005663</name>
</gene>
<evidence type="ECO:0000313" key="9">
    <source>
        <dbReference type="EMBL" id="POS84282.1"/>
    </source>
</evidence>
<proteinExistence type="predicted"/>
<reference evidence="9 10" key="1">
    <citation type="submission" date="2017-10" db="EMBL/GenBank/DDBJ databases">
        <title>Development of genomic resources for the powdery mildew, Erysiphe pulchra.</title>
        <authorList>
            <person name="Wadl P.A."/>
            <person name="Mack B.M."/>
            <person name="Moore G."/>
            <person name="Beltz S.B."/>
        </authorList>
    </citation>
    <scope>NUCLEOTIDE SEQUENCE [LARGE SCALE GENOMIC DNA]</scope>
    <source>
        <strain evidence="9">Cflorida</strain>
    </source>
</reference>
<dbReference type="OrthoDB" id="5153223at2759"/>
<name>A0A2S4PQG6_9PEZI</name>
<sequence length="357" mass="40438">MPKRREVTSYRPRQGPPSSSIRPPDNFNSLPPNTMSRNSFVNGERNRRKDQDGQLCVRCGTAGHIGSCQDEGLQSKAILVHSDDRHYFTFTIPGICQLQPTRMPQGSRFTSFFLTELMNILLGPIPGVGNIKKQESFLVLDASNTLSNCACYIDDIFSGFKNFDDGYSILENVLSPRLTRKVEFELREGEQVFFQLKENCGMVVEMHGWDFSKPVQLNSDSSHQGAGCAIIQMGMGLVSNKLIEVSVICDSFTFNDAQRNYGIYKKELCAIVEFCRKYNHMFRGQETGKVFTYYKPLTFFLKSSILDEIYSRWASELRCLDLVITWIPGHRNVVADALLRTIFPDSPGVDIPNLNSF</sequence>
<feature type="region of interest" description="Disordered" evidence="7">
    <location>
        <begin position="1"/>
        <end position="47"/>
    </location>
</feature>
<evidence type="ECO:0000256" key="7">
    <source>
        <dbReference type="SAM" id="MobiDB-lite"/>
    </source>
</evidence>
<evidence type="ECO:0000313" key="10">
    <source>
        <dbReference type="Proteomes" id="UP000237438"/>
    </source>
</evidence>
<accession>A0A2S4PQG6</accession>